<reference evidence="4" key="2">
    <citation type="journal article" date="2020" name="mSystems">
        <title>Genome- and Community-Level Interaction Insights into Carbon Utilization and Element Cycling Functions of Hydrothermarchaeota in Hydrothermal Sediment.</title>
        <authorList>
            <person name="Zhou Z."/>
            <person name="Liu Y."/>
            <person name="Xu W."/>
            <person name="Pan J."/>
            <person name="Luo Z.H."/>
            <person name="Li M."/>
        </authorList>
    </citation>
    <scope>NUCLEOTIDE SEQUENCE [LARGE SCALE GENOMIC DNA]</scope>
    <source>
        <strain evidence="4">HyVt-386</strain>
    </source>
</reference>
<proteinExistence type="predicted"/>
<evidence type="ECO:0000313" key="4">
    <source>
        <dbReference type="EMBL" id="HEC56327.1"/>
    </source>
</evidence>
<reference evidence="5 6" key="1">
    <citation type="submission" date="2016-05" db="EMBL/GenBank/DDBJ databases">
        <title>Microbial consortia oxidize butane by reversing methanogenesis.</title>
        <authorList>
            <person name="Laso-Perez R."/>
            <person name="Richter M."/>
            <person name="Wegener G."/>
            <person name="Musat F."/>
        </authorList>
    </citation>
    <scope>NUCLEOTIDE SEQUENCE [LARGE SCALE GENOMIC DNA]</scope>
    <source>
        <strain evidence="5">BOX1</strain>
    </source>
</reference>
<evidence type="ECO:0000259" key="3">
    <source>
        <dbReference type="PROSITE" id="PS50893"/>
    </source>
</evidence>
<dbReference type="GO" id="GO:0016887">
    <property type="term" value="F:ATP hydrolysis activity"/>
    <property type="evidence" value="ECO:0007669"/>
    <property type="project" value="InterPro"/>
</dbReference>
<dbReference type="PANTHER" id="PTHR42764:SF2">
    <property type="entry name" value="ABC TRANSPORTER, ATP-BINDING PROTEIN"/>
    <property type="match status" value="1"/>
</dbReference>
<comment type="caution">
    <text evidence="5">The sequence shown here is derived from an EMBL/GenBank/DDBJ whole genome shotgun (WGS) entry which is preliminary data.</text>
</comment>
<sequence>MDILIVEGLEKEFSGKRVLDGVSFRIREGEGVGIVGKSGSGKSVLINALKGIREYRPTKGSVIYRLTLCGCGWLDPPSMSDLPCPRCGSTSRWIEELDLWEMEGTEAFKEVFNRTAIMLQRTFSLYSEATVWDNLMEALRLVNYPKNKRQERIRQTLRRVNMIHRSRYIARDLSAGEKQRIVLARQLVREPVILFADEPTGTIDPKTMEMINASLRAEIDEGLTMILTSKWFDTLRITDRCILLEDGGIAAIGKVSEILDQDVMDEFGWVEKKPVPIGGPKIIVENCSKIFYRIEGVAKPLQGVSFTINEREIFGLIGVSGSGKTTIGRIIGGVTQPSSGRVLVRMGDEWIDMREPGERGRGKVTAYLSMLHEEYSLHHQSTVFENLTTSIGLTMPEDIGKERVLRVLKAVGMDEKRIDEILPLYPDSLSEVEKRMVAMAQALMPEPFILILDDPVVKPDLVRSILRSREELGQTYLVISHDHEFIKAICDRVMLIREGKVISIGDPDEIVRLFNELETPMGAGATDTEGFYGFGE</sequence>
<dbReference type="STRING" id="1839936.SBU_000182"/>
<evidence type="ECO:0000313" key="6">
    <source>
        <dbReference type="Proteomes" id="UP000185779"/>
    </source>
</evidence>
<dbReference type="Proteomes" id="UP000885936">
    <property type="component" value="Unassembled WGS sequence"/>
</dbReference>
<dbReference type="PROSITE" id="PS50893">
    <property type="entry name" value="ABC_TRANSPORTER_2"/>
    <property type="match status" value="2"/>
</dbReference>
<name>A0A1F2P6C7_9EURY</name>
<keyword evidence="2 5" id="KW-0067">ATP-binding</keyword>
<dbReference type="NCBIfam" id="TIGR03269">
    <property type="entry name" value="met_CoM_red_A2"/>
    <property type="match status" value="1"/>
</dbReference>
<keyword evidence="6" id="KW-1185">Reference proteome</keyword>
<dbReference type="Gene3D" id="3.40.50.300">
    <property type="entry name" value="P-loop containing nucleotide triphosphate hydrolases"/>
    <property type="match status" value="2"/>
</dbReference>
<dbReference type="InterPro" id="IPR017871">
    <property type="entry name" value="ABC_transporter-like_CS"/>
</dbReference>
<dbReference type="PROSITE" id="PS00211">
    <property type="entry name" value="ABC_TRANSPORTER_1"/>
    <property type="match status" value="1"/>
</dbReference>
<evidence type="ECO:0000313" key="5">
    <source>
        <dbReference type="EMBL" id="OFV66889.1"/>
    </source>
</evidence>
<dbReference type="InterPro" id="IPR003439">
    <property type="entry name" value="ABC_transporter-like_ATP-bd"/>
</dbReference>
<dbReference type="InterPro" id="IPR017669">
    <property type="entry name" value="Me_Coenz_M_Rdtase_A2"/>
</dbReference>
<feature type="domain" description="ABC transporter" evidence="3">
    <location>
        <begin position="282"/>
        <end position="523"/>
    </location>
</feature>
<dbReference type="SMART" id="SM00382">
    <property type="entry name" value="AAA"/>
    <property type="match status" value="2"/>
</dbReference>
<dbReference type="Proteomes" id="UP000185779">
    <property type="component" value="Unassembled WGS sequence"/>
</dbReference>
<evidence type="ECO:0000256" key="2">
    <source>
        <dbReference type="ARBA" id="ARBA00022840"/>
    </source>
</evidence>
<dbReference type="GO" id="GO:0005524">
    <property type="term" value="F:ATP binding"/>
    <property type="evidence" value="ECO:0007669"/>
    <property type="project" value="UniProtKB-KW"/>
</dbReference>
<accession>A0A1F2P6C7</accession>
<dbReference type="InterPro" id="IPR003593">
    <property type="entry name" value="AAA+_ATPase"/>
</dbReference>
<protein>
    <submittedName>
        <fullName evidence="5">ABC transporter ATP-binding protein</fullName>
    </submittedName>
    <submittedName>
        <fullName evidence="4">Methyl coenzyme M reductase system, component A2</fullName>
    </submittedName>
</protein>
<dbReference type="PANTHER" id="PTHR42764">
    <property type="entry name" value="PHOSPHONATES UTILIZATION ATP-BINDING PROTEIN PHNK-RELATED"/>
    <property type="match status" value="1"/>
</dbReference>
<organism evidence="5 6">
    <name type="scientific">Candidatus Syntropharchaeum butanivorans</name>
    <dbReference type="NCBI Taxonomy" id="1839936"/>
    <lineage>
        <taxon>Archaea</taxon>
        <taxon>Methanobacteriati</taxon>
        <taxon>Methanobacteriota</taxon>
        <taxon>Stenosarchaea group</taxon>
        <taxon>Methanomicrobia</taxon>
        <taxon>Methanosarcinales</taxon>
        <taxon>ANME-2 cluster</taxon>
        <taxon>Candidatus Syntropharchaeum</taxon>
    </lineage>
</organism>
<feature type="domain" description="ABC transporter" evidence="3">
    <location>
        <begin position="4"/>
        <end position="271"/>
    </location>
</feature>
<dbReference type="GO" id="GO:0019700">
    <property type="term" value="P:organic phosphonate catabolic process"/>
    <property type="evidence" value="ECO:0007669"/>
    <property type="project" value="TreeGrafter"/>
</dbReference>
<evidence type="ECO:0000256" key="1">
    <source>
        <dbReference type="ARBA" id="ARBA00022741"/>
    </source>
</evidence>
<dbReference type="EMBL" id="LYOR01000001">
    <property type="protein sequence ID" value="OFV66889.1"/>
    <property type="molecule type" value="Genomic_DNA"/>
</dbReference>
<keyword evidence="1" id="KW-0547">Nucleotide-binding</keyword>
<dbReference type="EMBL" id="DRIE01000007">
    <property type="protein sequence ID" value="HEC56327.1"/>
    <property type="molecule type" value="Genomic_DNA"/>
</dbReference>
<dbReference type="AlphaFoldDB" id="A0A1F2P6C7"/>
<dbReference type="InterPro" id="IPR027417">
    <property type="entry name" value="P-loop_NTPase"/>
</dbReference>
<dbReference type="SUPFAM" id="SSF52540">
    <property type="entry name" value="P-loop containing nucleoside triphosphate hydrolases"/>
    <property type="match status" value="2"/>
</dbReference>
<dbReference type="Pfam" id="PF00005">
    <property type="entry name" value="ABC_tran"/>
    <property type="match status" value="2"/>
</dbReference>
<gene>
    <name evidence="4" type="primary">atwA</name>
    <name evidence="4" type="ORF">ENI32_00320</name>
    <name evidence="5" type="ORF">SBU_000182</name>
</gene>